<evidence type="ECO:0000256" key="6">
    <source>
        <dbReference type="SAM" id="Phobius"/>
    </source>
</evidence>
<dbReference type="SUPFAM" id="SSF103473">
    <property type="entry name" value="MFS general substrate transporter"/>
    <property type="match status" value="1"/>
</dbReference>
<sequence>MHVETVAAQPGVDAGLRSVLIVLCTTEIISWGVLFYAFSVLLPTISAQTGWSLAAITAGFSASQVVAALVGVPVGRLFDRRGPRAIMTTGSIIAVPALVALATAESLAWFTAAWLVAGVAMAGVFYAPAFAALTRWCGPRRVTALTRPRWSRGLPARCSHR</sequence>
<keyword evidence="2" id="KW-0813">Transport</keyword>
<evidence type="ECO:0000256" key="3">
    <source>
        <dbReference type="ARBA" id="ARBA00022692"/>
    </source>
</evidence>
<feature type="transmembrane region" description="Helical" evidence="6">
    <location>
        <begin position="50"/>
        <end position="72"/>
    </location>
</feature>
<evidence type="ECO:0000256" key="5">
    <source>
        <dbReference type="ARBA" id="ARBA00023136"/>
    </source>
</evidence>
<evidence type="ECO:0008006" key="9">
    <source>
        <dbReference type="Google" id="ProtNLM"/>
    </source>
</evidence>
<dbReference type="Pfam" id="PF07690">
    <property type="entry name" value="MFS_1"/>
    <property type="match status" value="1"/>
</dbReference>
<name>A0ABP7B237_9PSEU</name>
<keyword evidence="3 6" id="KW-0812">Transmembrane</keyword>
<keyword evidence="4 6" id="KW-1133">Transmembrane helix</keyword>
<gene>
    <name evidence="7" type="ORF">GCM10022267_34950</name>
</gene>
<evidence type="ECO:0000313" key="8">
    <source>
        <dbReference type="Proteomes" id="UP001500711"/>
    </source>
</evidence>
<comment type="caution">
    <text evidence="7">The sequence shown here is derived from an EMBL/GenBank/DDBJ whole genome shotgun (WGS) entry which is preliminary data.</text>
</comment>
<evidence type="ECO:0000256" key="1">
    <source>
        <dbReference type="ARBA" id="ARBA00004141"/>
    </source>
</evidence>
<dbReference type="PANTHER" id="PTHR43385">
    <property type="entry name" value="RIBOFLAVIN TRANSPORTER RIBJ"/>
    <property type="match status" value="1"/>
</dbReference>
<dbReference type="InterPro" id="IPR011701">
    <property type="entry name" value="MFS"/>
</dbReference>
<dbReference type="InterPro" id="IPR036259">
    <property type="entry name" value="MFS_trans_sf"/>
</dbReference>
<evidence type="ECO:0000313" key="7">
    <source>
        <dbReference type="EMBL" id="GAA3645219.1"/>
    </source>
</evidence>
<dbReference type="EMBL" id="BAABBE010000009">
    <property type="protein sequence ID" value="GAA3645219.1"/>
    <property type="molecule type" value="Genomic_DNA"/>
</dbReference>
<feature type="transmembrane region" description="Helical" evidence="6">
    <location>
        <begin position="108"/>
        <end position="133"/>
    </location>
</feature>
<dbReference type="InterPro" id="IPR052983">
    <property type="entry name" value="MFS_Riboflavin_Transporter"/>
</dbReference>
<dbReference type="PANTHER" id="PTHR43385:SF1">
    <property type="entry name" value="RIBOFLAVIN TRANSPORTER RIBJ"/>
    <property type="match status" value="1"/>
</dbReference>
<evidence type="ECO:0000256" key="2">
    <source>
        <dbReference type="ARBA" id="ARBA00022448"/>
    </source>
</evidence>
<protein>
    <recommendedName>
        <fullName evidence="9">Major Facilitator Superfamily protein</fullName>
    </recommendedName>
</protein>
<organism evidence="7 8">
    <name type="scientific">Lentzea roselyniae</name>
    <dbReference type="NCBI Taxonomy" id="531940"/>
    <lineage>
        <taxon>Bacteria</taxon>
        <taxon>Bacillati</taxon>
        <taxon>Actinomycetota</taxon>
        <taxon>Actinomycetes</taxon>
        <taxon>Pseudonocardiales</taxon>
        <taxon>Pseudonocardiaceae</taxon>
        <taxon>Lentzea</taxon>
    </lineage>
</organism>
<dbReference type="Proteomes" id="UP001500711">
    <property type="component" value="Unassembled WGS sequence"/>
</dbReference>
<comment type="subcellular location">
    <subcellularLocation>
        <location evidence="1">Membrane</location>
        <topology evidence="1">Multi-pass membrane protein</topology>
    </subcellularLocation>
</comment>
<keyword evidence="5 6" id="KW-0472">Membrane</keyword>
<proteinExistence type="predicted"/>
<feature type="transmembrane region" description="Helical" evidence="6">
    <location>
        <begin position="84"/>
        <end position="102"/>
    </location>
</feature>
<accession>A0ABP7B237</accession>
<evidence type="ECO:0000256" key="4">
    <source>
        <dbReference type="ARBA" id="ARBA00022989"/>
    </source>
</evidence>
<keyword evidence="8" id="KW-1185">Reference proteome</keyword>
<dbReference type="Gene3D" id="1.20.1250.20">
    <property type="entry name" value="MFS general substrate transporter like domains"/>
    <property type="match status" value="1"/>
</dbReference>
<reference evidence="8" key="1">
    <citation type="journal article" date="2019" name="Int. J. Syst. Evol. Microbiol.">
        <title>The Global Catalogue of Microorganisms (GCM) 10K type strain sequencing project: providing services to taxonomists for standard genome sequencing and annotation.</title>
        <authorList>
            <consortium name="The Broad Institute Genomics Platform"/>
            <consortium name="The Broad Institute Genome Sequencing Center for Infectious Disease"/>
            <person name="Wu L."/>
            <person name="Ma J."/>
        </authorList>
    </citation>
    <scope>NUCLEOTIDE SEQUENCE [LARGE SCALE GENOMIC DNA]</scope>
    <source>
        <strain evidence="8">JCM 17494</strain>
    </source>
</reference>
<feature type="transmembrane region" description="Helical" evidence="6">
    <location>
        <begin position="19"/>
        <end position="38"/>
    </location>
</feature>